<accession>A0ACC3T7B9</accession>
<dbReference type="EMBL" id="MU971346">
    <property type="protein sequence ID" value="KAK9239511.1"/>
    <property type="molecule type" value="Genomic_DNA"/>
</dbReference>
<evidence type="ECO:0000313" key="2">
    <source>
        <dbReference type="Proteomes" id="UP001433508"/>
    </source>
</evidence>
<dbReference type="Proteomes" id="UP001433508">
    <property type="component" value="Unassembled WGS sequence"/>
</dbReference>
<reference evidence="2" key="1">
    <citation type="journal article" date="2024" name="Front. Bioeng. Biotechnol.">
        <title>Genome-scale model development and genomic sequencing of the oleaginous clade Lipomyces.</title>
        <authorList>
            <person name="Czajka J.J."/>
            <person name="Han Y."/>
            <person name="Kim J."/>
            <person name="Mondo S.J."/>
            <person name="Hofstad B.A."/>
            <person name="Robles A."/>
            <person name="Haridas S."/>
            <person name="Riley R."/>
            <person name="LaButti K."/>
            <person name="Pangilinan J."/>
            <person name="Andreopoulos W."/>
            <person name="Lipzen A."/>
            <person name="Yan J."/>
            <person name="Wang M."/>
            <person name="Ng V."/>
            <person name="Grigoriev I.V."/>
            <person name="Spatafora J.W."/>
            <person name="Magnuson J.K."/>
            <person name="Baker S.E."/>
            <person name="Pomraning K.R."/>
        </authorList>
    </citation>
    <scope>NUCLEOTIDE SEQUENCE [LARGE SCALE GENOMIC DNA]</scope>
    <source>
        <strain evidence="2">CBS 7786</strain>
    </source>
</reference>
<evidence type="ECO:0000313" key="1">
    <source>
        <dbReference type="EMBL" id="KAK9239511.1"/>
    </source>
</evidence>
<protein>
    <submittedName>
        <fullName evidence="1">Uncharacterized protein</fullName>
    </submittedName>
</protein>
<name>A0ACC3T7B9_LIPKO</name>
<keyword evidence="2" id="KW-1185">Reference proteome</keyword>
<proteinExistence type="predicted"/>
<gene>
    <name evidence="1" type="ORF">V1525DRAFT_386583</name>
</gene>
<sequence length="143" mass="15707">MSTGGNSTTGQEQIDSQHGTNIRCPPLAYNPAWPAQRDIEANFPPRYDRVADGRATYTDDVPLQDLGPVDRRSPLTRFAADDDATLFEYAPKPKKFTMFDQGTTKKGFAYVLIVFFVISGVLTVIGLVPLMVSERHAKNAKGG</sequence>
<organism evidence="1 2">
    <name type="scientific">Lipomyces kononenkoae</name>
    <name type="common">Yeast</name>
    <dbReference type="NCBI Taxonomy" id="34357"/>
    <lineage>
        <taxon>Eukaryota</taxon>
        <taxon>Fungi</taxon>
        <taxon>Dikarya</taxon>
        <taxon>Ascomycota</taxon>
        <taxon>Saccharomycotina</taxon>
        <taxon>Lipomycetes</taxon>
        <taxon>Lipomycetales</taxon>
        <taxon>Lipomycetaceae</taxon>
        <taxon>Lipomyces</taxon>
    </lineage>
</organism>
<comment type="caution">
    <text evidence="1">The sequence shown here is derived from an EMBL/GenBank/DDBJ whole genome shotgun (WGS) entry which is preliminary data.</text>
</comment>